<organism evidence="2 3">
    <name type="scientific">Segatella copri</name>
    <dbReference type="NCBI Taxonomy" id="165179"/>
    <lineage>
        <taxon>Bacteria</taxon>
        <taxon>Pseudomonadati</taxon>
        <taxon>Bacteroidota</taxon>
        <taxon>Bacteroidia</taxon>
        <taxon>Bacteroidales</taxon>
        <taxon>Prevotellaceae</taxon>
        <taxon>Segatella</taxon>
    </lineage>
</organism>
<proteinExistence type="predicted"/>
<evidence type="ECO:0000313" key="3">
    <source>
        <dbReference type="Proteomes" id="UP000285604"/>
    </source>
</evidence>
<keyword evidence="1" id="KW-1133">Transmembrane helix</keyword>
<name>A0AA92UNT0_9BACT</name>
<dbReference type="Proteomes" id="UP000285604">
    <property type="component" value="Unassembled WGS sequence"/>
</dbReference>
<reference evidence="2 3" key="1">
    <citation type="submission" date="2018-08" db="EMBL/GenBank/DDBJ databases">
        <title>A genome reference for cultivated species of the human gut microbiota.</title>
        <authorList>
            <person name="Zou Y."/>
            <person name="Xue W."/>
            <person name="Luo G."/>
        </authorList>
    </citation>
    <scope>NUCLEOTIDE SEQUENCE [LARGE SCALE GENOMIC DNA]</scope>
    <source>
        <strain evidence="2 3">OF03-3</strain>
    </source>
</reference>
<keyword evidence="1" id="KW-0812">Transmembrane</keyword>
<evidence type="ECO:0000256" key="1">
    <source>
        <dbReference type="SAM" id="Phobius"/>
    </source>
</evidence>
<gene>
    <name evidence="2" type="ORF">DXA63_00905</name>
</gene>
<accession>A0AA92UNT0</accession>
<feature type="transmembrane region" description="Helical" evidence="1">
    <location>
        <begin position="12"/>
        <end position="36"/>
    </location>
</feature>
<comment type="caution">
    <text evidence="2">The sequence shown here is derived from an EMBL/GenBank/DDBJ whole genome shotgun (WGS) entry which is preliminary data.</text>
</comment>
<sequence length="69" mass="7329">MSNENNNSGCFAIVLGIIAIVVVLYIVLGFFGNLFAYHNTGNIEAANGAVIFLLLIVGVIGVVLYIKNN</sequence>
<protein>
    <submittedName>
        <fullName evidence="2">Uncharacterized protein</fullName>
    </submittedName>
</protein>
<keyword evidence="1" id="KW-0472">Membrane</keyword>
<dbReference type="EMBL" id="QSCI01000002">
    <property type="protein sequence ID" value="RGX98367.1"/>
    <property type="molecule type" value="Genomic_DNA"/>
</dbReference>
<dbReference type="AlphaFoldDB" id="A0AA92UNT0"/>
<feature type="transmembrane region" description="Helical" evidence="1">
    <location>
        <begin position="48"/>
        <end position="66"/>
    </location>
</feature>
<evidence type="ECO:0000313" key="2">
    <source>
        <dbReference type="EMBL" id="RGX98367.1"/>
    </source>
</evidence>